<keyword evidence="4 9" id="KW-0378">Hydrolase</keyword>
<feature type="binding site" evidence="7">
    <location>
        <position position="16"/>
    </location>
    <ligand>
        <name>Ca(2+)</name>
        <dbReference type="ChEBI" id="CHEBI:29108"/>
    </ligand>
</feature>
<accession>A0A6S7KY25</accession>
<comment type="caution">
    <text evidence="9">Lacks conserved residue(s) required for the propagation of feature annotation.</text>
</comment>
<evidence type="ECO:0000256" key="6">
    <source>
        <dbReference type="ARBA" id="ARBA00023136"/>
    </source>
</evidence>
<evidence type="ECO:0000313" key="11">
    <source>
        <dbReference type="Proteomes" id="UP001152795"/>
    </source>
</evidence>
<keyword evidence="7" id="KW-0106">Calcium</keyword>
<dbReference type="GO" id="GO:0046514">
    <property type="term" value="P:ceramide catabolic process"/>
    <property type="evidence" value="ECO:0007669"/>
    <property type="project" value="TreeGrafter"/>
</dbReference>
<dbReference type="EC" id="3.5.1.-" evidence="9"/>
<dbReference type="PANTHER" id="PTHR46139">
    <property type="entry name" value="ALKALINE CERAMIDASE"/>
    <property type="match status" value="1"/>
</dbReference>
<evidence type="ECO:0000256" key="4">
    <source>
        <dbReference type="ARBA" id="ARBA00022801"/>
    </source>
</evidence>
<dbReference type="EMBL" id="CACRXK020017590">
    <property type="protein sequence ID" value="CAB4031392.1"/>
    <property type="molecule type" value="Genomic_DNA"/>
</dbReference>
<dbReference type="GO" id="GO:0016020">
    <property type="term" value="C:membrane"/>
    <property type="evidence" value="ECO:0007669"/>
    <property type="project" value="UniProtKB-SubCell"/>
</dbReference>
<name>A0A6S7KY25_PARCT</name>
<dbReference type="Proteomes" id="UP001152795">
    <property type="component" value="Unassembled WGS sequence"/>
</dbReference>
<feature type="binding site" evidence="8">
    <location>
        <position position="77"/>
    </location>
    <ligand>
        <name>Zn(2+)</name>
        <dbReference type="ChEBI" id="CHEBI:29105"/>
        <note>catalytic</note>
    </ligand>
</feature>
<feature type="transmembrane region" description="Helical" evidence="9">
    <location>
        <begin position="90"/>
        <end position="109"/>
    </location>
</feature>
<keyword evidence="11" id="KW-1185">Reference proteome</keyword>
<feature type="transmembrane region" description="Helical" evidence="9">
    <location>
        <begin position="61"/>
        <end position="78"/>
    </location>
</feature>
<feature type="transmembrane region" description="Helical" evidence="9">
    <location>
        <begin position="173"/>
        <end position="190"/>
    </location>
</feature>
<comment type="caution">
    <text evidence="10">The sequence shown here is derived from an EMBL/GenBank/DDBJ whole genome shotgun (WGS) entry which is preliminary data.</text>
</comment>
<dbReference type="AlphaFoldDB" id="A0A6S7KY25"/>
<reference evidence="10" key="1">
    <citation type="submission" date="2020-04" db="EMBL/GenBank/DDBJ databases">
        <authorList>
            <person name="Alioto T."/>
            <person name="Alioto T."/>
            <person name="Gomez Garrido J."/>
        </authorList>
    </citation>
    <scope>NUCLEOTIDE SEQUENCE</scope>
    <source>
        <strain evidence="10">A484AB</strain>
    </source>
</reference>
<dbReference type="InterPro" id="IPR008901">
    <property type="entry name" value="ACER"/>
</dbReference>
<keyword evidence="6 9" id="KW-0472">Membrane</keyword>
<evidence type="ECO:0000256" key="5">
    <source>
        <dbReference type="ARBA" id="ARBA00022989"/>
    </source>
</evidence>
<evidence type="ECO:0000313" key="10">
    <source>
        <dbReference type="EMBL" id="CAB4031392.1"/>
    </source>
</evidence>
<keyword evidence="3 9" id="KW-0812">Transmembrane</keyword>
<keyword evidence="7" id="KW-0479">Metal-binding</keyword>
<evidence type="ECO:0000256" key="7">
    <source>
        <dbReference type="PIRSR" id="PIRSR608901-1"/>
    </source>
</evidence>
<feature type="transmembrane region" description="Helical" evidence="9">
    <location>
        <begin position="121"/>
        <end position="139"/>
    </location>
</feature>
<feature type="binding site" evidence="8">
    <location>
        <position position="207"/>
    </location>
    <ligand>
        <name>Zn(2+)</name>
        <dbReference type="ChEBI" id="CHEBI:29105"/>
        <note>catalytic</note>
    </ligand>
</feature>
<evidence type="ECO:0000256" key="9">
    <source>
        <dbReference type="RuleBase" id="RU364079"/>
    </source>
</evidence>
<feature type="transmembrane region" description="Helical" evidence="9">
    <location>
        <begin position="28"/>
        <end position="49"/>
    </location>
</feature>
<feature type="binding site" evidence="7">
    <location>
        <position position="14"/>
    </location>
    <ligand>
        <name>Ca(2+)</name>
        <dbReference type="ChEBI" id="CHEBI:29108"/>
    </ligand>
</feature>
<proteinExistence type="inferred from homology"/>
<dbReference type="PANTHER" id="PTHR46139:SF3">
    <property type="entry name" value="ALKALINE CERAMIDASE"/>
    <property type="match status" value="1"/>
</dbReference>
<gene>
    <name evidence="10" type="ORF">PACLA_8A086897</name>
</gene>
<keyword evidence="8" id="KW-0862">Zinc</keyword>
<dbReference type="GO" id="GO:0046872">
    <property type="term" value="F:metal ion binding"/>
    <property type="evidence" value="ECO:0007669"/>
    <property type="project" value="UniProtKB-KW"/>
</dbReference>
<comment type="cofactor">
    <cofactor evidence="8">
        <name>Zn(2+)</name>
        <dbReference type="ChEBI" id="CHEBI:29105"/>
    </cofactor>
</comment>
<feature type="binding site" evidence="7">
    <location>
        <position position="18"/>
    </location>
    <ligand>
        <name>Ca(2+)</name>
        <dbReference type="ChEBI" id="CHEBI:29108"/>
    </ligand>
</feature>
<comment type="function">
    <text evidence="9">Hydrolyzes the sphingolipid ceramide into sphingosine and free fatty acid.</text>
</comment>
<feature type="transmembrane region" description="Helical" evidence="9">
    <location>
        <begin position="210"/>
        <end position="229"/>
    </location>
</feature>
<dbReference type="Pfam" id="PF05875">
    <property type="entry name" value="Ceramidase"/>
    <property type="match status" value="1"/>
</dbReference>
<evidence type="ECO:0000256" key="3">
    <source>
        <dbReference type="ARBA" id="ARBA00022692"/>
    </source>
</evidence>
<keyword evidence="9" id="KW-0443">Lipid metabolism</keyword>
<sequence>MAVHFERGTAHVDWCEPNYAISPNIAEFFNTISNVIYFVIPPFNIYLFWEYSNKVGSSFNVVWILMMVIGASSAYFHATLSLVGQLLDEVAILWVLLAGYALWTPEWMIQYTGIFKSRTGFKLAAVVVAVVATLLGFVYPAANAIALMMLGVPCVPILWKEIQRCKSTKVVKLAYIGILWWFVAVMLWLSDRLLCDIWKYFSFPYFHCGWHVFILLGSNIGCVLGCYFYSHSEHKELKTELSFWPTSFGTWGLPYIAVRKKPLQKQT</sequence>
<evidence type="ECO:0000256" key="1">
    <source>
        <dbReference type="ARBA" id="ARBA00004141"/>
    </source>
</evidence>
<dbReference type="GO" id="GO:0016811">
    <property type="term" value="F:hydrolase activity, acting on carbon-nitrogen (but not peptide) bonds, in linear amides"/>
    <property type="evidence" value="ECO:0007669"/>
    <property type="project" value="InterPro"/>
</dbReference>
<comment type="similarity">
    <text evidence="2 9">Belongs to the alkaline ceramidase family.</text>
</comment>
<evidence type="ECO:0000256" key="8">
    <source>
        <dbReference type="PIRSR" id="PIRSR608901-2"/>
    </source>
</evidence>
<feature type="binding site" evidence="7">
    <location>
        <position position="13"/>
    </location>
    <ligand>
        <name>Ca(2+)</name>
        <dbReference type="ChEBI" id="CHEBI:29108"/>
    </ligand>
</feature>
<evidence type="ECO:0000256" key="2">
    <source>
        <dbReference type="ARBA" id="ARBA00009780"/>
    </source>
</evidence>
<feature type="binding site" evidence="7">
    <location>
        <position position="27"/>
    </location>
    <ligand>
        <name>Ca(2+)</name>
        <dbReference type="ChEBI" id="CHEBI:29108"/>
    </ligand>
</feature>
<keyword evidence="5 9" id="KW-1133">Transmembrane helix</keyword>
<protein>
    <recommendedName>
        <fullName evidence="9">Alkaline ceramidase</fullName>
        <ecNumber evidence="9">3.5.1.-</ecNumber>
    </recommendedName>
</protein>
<dbReference type="OrthoDB" id="187171at2759"/>
<feature type="binding site" evidence="8">
    <location>
        <position position="211"/>
    </location>
    <ligand>
        <name>Zn(2+)</name>
        <dbReference type="ChEBI" id="CHEBI:29105"/>
        <note>catalytic</note>
    </ligand>
</feature>
<comment type="subcellular location">
    <subcellularLocation>
        <location evidence="1">Membrane</location>
        <topology evidence="1">Multi-pass membrane protein</topology>
    </subcellularLocation>
</comment>
<organism evidence="10 11">
    <name type="scientific">Paramuricea clavata</name>
    <name type="common">Red gorgonian</name>
    <name type="synonym">Violescent sea-whip</name>
    <dbReference type="NCBI Taxonomy" id="317549"/>
    <lineage>
        <taxon>Eukaryota</taxon>
        <taxon>Metazoa</taxon>
        <taxon>Cnidaria</taxon>
        <taxon>Anthozoa</taxon>
        <taxon>Octocorallia</taxon>
        <taxon>Malacalcyonacea</taxon>
        <taxon>Plexauridae</taxon>
        <taxon>Paramuricea</taxon>
    </lineage>
</organism>